<proteinExistence type="predicted"/>
<feature type="non-terminal residue" evidence="1">
    <location>
        <position position="124"/>
    </location>
</feature>
<dbReference type="EMBL" id="CALNXK010000072">
    <property type="protein sequence ID" value="CAH3143926.1"/>
    <property type="molecule type" value="Genomic_DNA"/>
</dbReference>
<organism evidence="1 2">
    <name type="scientific">Porites lobata</name>
    <dbReference type="NCBI Taxonomy" id="104759"/>
    <lineage>
        <taxon>Eukaryota</taxon>
        <taxon>Metazoa</taxon>
        <taxon>Cnidaria</taxon>
        <taxon>Anthozoa</taxon>
        <taxon>Hexacorallia</taxon>
        <taxon>Scleractinia</taxon>
        <taxon>Fungiina</taxon>
        <taxon>Poritidae</taxon>
        <taxon>Porites</taxon>
    </lineage>
</organism>
<gene>
    <name evidence="1" type="ORF">PLOB_00043653</name>
</gene>
<protein>
    <submittedName>
        <fullName evidence="1">Uncharacterized protein</fullName>
    </submittedName>
</protein>
<sequence>PGEHLEETDAVSEQKSLTDCLFTALTSVVTPVFIRRNSAEFLLQKIHLLLNSRVDQRQNIADALSRLTKTAPGEQSQDDDEYIRAVTTHGEVKRQNRALLESVRAAHSDGKNWREELNKFLLAY</sequence>
<feature type="non-terminal residue" evidence="1">
    <location>
        <position position="1"/>
    </location>
</feature>
<comment type="caution">
    <text evidence="1">The sequence shown here is derived from an EMBL/GenBank/DDBJ whole genome shotgun (WGS) entry which is preliminary data.</text>
</comment>
<dbReference type="Proteomes" id="UP001159405">
    <property type="component" value="Unassembled WGS sequence"/>
</dbReference>
<keyword evidence="2" id="KW-1185">Reference proteome</keyword>
<evidence type="ECO:0000313" key="2">
    <source>
        <dbReference type="Proteomes" id="UP001159405"/>
    </source>
</evidence>
<name>A0ABN8PHC8_9CNID</name>
<accession>A0ABN8PHC8</accession>
<evidence type="ECO:0000313" key="1">
    <source>
        <dbReference type="EMBL" id="CAH3143926.1"/>
    </source>
</evidence>
<reference evidence="1 2" key="1">
    <citation type="submission" date="2022-05" db="EMBL/GenBank/DDBJ databases">
        <authorList>
            <consortium name="Genoscope - CEA"/>
            <person name="William W."/>
        </authorList>
    </citation>
    <scope>NUCLEOTIDE SEQUENCE [LARGE SCALE GENOMIC DNA]</scope>
</reference>